<dbReference type="Proteomes" id="UP000306575">
    <property type="component" value="Unassembled WGS sequence"/>
</dbReference>
<evidence type="ECO:0000313" key="2">
    <source>
        <dbReference type="Proteomes" id="UP000306575"/>
    </source>
</evidence>
<proteinExistence type="predicted"/>
<dbReference type="EMBL" id="SULI01000004">
    <property type="protein sequence ID" value="TKZ21602.1"/>
    <property type="molecule type" value="Genomic_DNA"/>
</dbReference>
<comment type="caution">
    <text evidence="1">The sequence shown here is derived from an EMBL/GenBank/DDBJ whole genome shotgun (WGS) entry which is preliminary data.</text>
</comment>
<accession>A0A4U7N6T7</accession>
<name>A0A4U7N6T7_9RHOB</name>
<dbReference type="Pfam" id="PF05990">
    <property type="entry name" value="DUF900"/>
    <property type="match status" value="1"/>
</dbReference>
<keyword evidence="2" id="KW-1185">Reference proteome</keyword>
<gene>
    <name evidence="1" type="ORF">FAP39_05725</name>
</gene>
<dbReference type="GO" id="GO:0016787">
    <property type="term" value="F:hydrolase activity"/>
    <property type="evidence" value="ECO:0007669"/>
    <property type="project" value="UniProtKB-KW"/>
</dbReference>
<evidence type="ECO:0000313" key="1">
    <source>
        <dbReference type="EMBL" id="TKZ21602.1"/>
    </source>
</evidence>
<dbReference type="InterPro" id="IPR010297">
    <property type="entry name" value="DUF900_hydrolase"/>
</dbReference>
<reference evidence="1 2" key="1">
    <citation type="submission" date="2019-04" db="EMBL/GenBank/DDBJ databases">
        <title>Genome sequence of Pelagicola litoralis CL-ES2.</title>
        <authorList>
            <person name="Cao J."/>
        </authorList>
    </citation>
    <scope>NUCLEOTIDE SEQUENCE [LARGE SCALE GENOMIC DNA]</scope>
    <source>
        <strain evidence="1 2">CL-ES2</strain>
    </source>
</reference>
<sequence length="317" mass="34919">MSIIRINADGPNPVLHGTSRALSPVLHRALDHTGPITVMIHGYSFAPYDPRHCPHAHIFSLDPPTSASTATSWPLGLGYGSGDPDEGIAIAFGWMSRGTVWQALQTSQTATRALATLIGILRTLAPDRPVHLVGHSMGTHLALSALPLLRQGDLGRILLLNGATYQQYAKRMLQTPAGRASDVINVISAENRLYDKLFEWAIPALSRDDKSIGQGIDAHNAVNLRIDMPSVLDSLAQEGFQIHPSRRWPCHWSTYLRDGTFPFYRALIRTPERLPLQYLQALSAPSAPRTPPKQPMNWRGMRLSTRLGVTTPHPENH</sequence>
<dbReference type="RefSeq" id="WP_138015430.1">
    <property type="nucleotide sequence ID" value="NZ_SULI01000004.1"/>
</dbReference>
<dbReference type="AlphaFoldDB" id="A0A4U7N6T7"/>
<dbReference type="OrthoDB" id="7303283at2"/>
<organism evidence="1 2">
    <name type="scientific">Shimia litoralis</name>
    <dbReference type="NCBI Taxonomy" id="420403"/>
    <lineage>
        <taxon>Bacteria</taxon>
        <taxon>Pseudomonadati</taxon>
        <taxon>Pseudomonadota</taxon>
        <taxon>Alphaproteobacteria</taxon>
        <taxon>Rhodobacterales</taxon>
        <taxon>Roseobacteraceae</taxon>
    </lineage>
</organism>
<protein>
    <submittedName>
        <fullName evidence="1">Alpha/beta fold hydrolase</fullName>
    </submittedName>
</protein>
<keyword evidence="1" id="KW-0378">Hydrolase</keyword>
<dbReference type="SUPFAM" id="SSF53474">
    <property type="entry name" value="alpha/beta-Hydrolases"/>
    <property type="match status" value="1"/>
</dbReference>
<dbReference type="Gene3D" id="3.40.50.1820">
    <property type="entry name" value="alpha/beta hydrolase"/>
    <property type="match status" value="1"/>
</dbReference>
<dbReference type="InterPro" id="IPR029058">
    <property type="entry name" value="AB_hydrolase_fold"/>
</dbReference>